<evidence type="ECO:0000256" key="1">
    <source>
        <dbReference type="ARBA" id="ARBA00004300"/>
    </source>
</evidence>
<organism evidence="10 11">
    <name type="scientific">Patiria miniata</name>
    <name type="common">Bat star</name>
    <name type="synonym">Asterina miniata</name>
    <dbReference type="NCBI Taxonomy" id="46514"/>
    <lineage>
        <taxon>Eukaryota</taxon>
        <taxon>Metazoa</taxon>
        <taxon>Echinodermata</taxon>
        <taxon>Eleutherozoa</taxon>
        <taxon>Asterozoa</taxon>
        <taxon>Asteroidea</taxon>
        <taxon>Valvatacea</taxon>
        <taxon>Valvatida</taxon>
        <taxon>Asterinidae</taxon>
        <taxon>Patiria</taxon>
    </lineage>
</organism>
<evidence type="ECO:0000313" key="10">
    <source>
        <dbReference type="EnsemblMetazoa" id="XP_038076662.1"/>
    </source>
</evidence>
<keyword evidence="4" id="KW-0963">Cytoplasm</keyword>
<evidence type="ECO:0000256" key="4">
    <source>
        <dbReference type="ARBA" id="ARBA00022490"/>
    </source>
</evidence>
<dbReference type="OrthoDB" id="2020926at2759"/>
<evidence type="ECO:0000313" key="11">
    <source>
        <dbReference type="Proteomes" id="UP000887568"/>
    </source>
</evidence>
<feature type="compositionally biased region" description="Basic residues" evidence="9">
    <location>
        <begin position="148"/>
        <end position="161"/>
    </location>
</feature>
<dbReference type="PANTHER" id="PTHR14594:SF1">
    <property type="entry name" value="CENTROSOMAL PROTEIN OF 70 KDA"/>
    <property type="match status" value="1"/>
</dbReference>
<dbReference type="PANTHER" id="PTHR14594">
    <property type="entry name" value="CENTROSOMAL PROTEIN OF 70 KDA"/>
    <property type="match status" value="1"/>
</dbReference>
<evidence type="ECO:0000256" key="5">
    <source>
        <dbReference type="ARBA" id="ARBA00022803"/>
    </source>
</evidence>
<reference evidence="10" key="1">
    <citation type="submission" date="2022-11" db="UniProtKB">
        <authorList>
            <consortium name="EnsemblMetazoa"/>
        </authorList>
    </citation>
    <scope>IDENTIFICATION</scope>
</reference>
<feature type="compositionally biased region" description="Basic and acidic residues" evidence="9">
    <location>
        <begin position="126"/>
        <end position="147"/>
    </location>
</feature>
<dbReference type="GO" id="GO:0005813">
    <property type="term" value="C:centrosome"/>
    <property type="evidence" value="ECO:0007669"/>
    <property type="project" value="UniProtKB-SubCell"/>
</dbReference>
<feature type="region of interest" description="Disordered" evidence="9">
    <location>
        <begin position="124"/>
        <end position="161"/>
    </location>
</feature>
<dbReference type="Proteomes" id="UP000887568">
    <property type="component" value="Unplaced"/>
</dbReference>
<proteinExistence type="predicted"/>
<dbReference type="GO" id="GO:0070507">
    <property type="term" value="P:regulation of microtubule cytoskeleton organization"/>
    <property type="evidence" value="ECO:0007669"/>
    <property type="project" value="InterPro"/>
</dbReference>
<dbReference type="EnsemblMetazoa" id="XM_038220734.1">
    <property type="protein sequence ID" value="XP_038076662.1"/>
    <property type="gene ID" value="LOC119744669"/>
</dbReference>
<dbReference type="GO" id="GO:0043015">
    <property type="term" value="F:gamma-tubulin binding"/>
    <property type="evidence" value="ECO:0007669"/>
    <property type="project" value="InterPro"/>
</dbReference>
<sequence>MPRSNESEYALVLRQLDEITKSVLSDLQQLKTNPLLASSSTSCRYVDQIASKTEEVIHIVDQLSARAVPRRKETRSLKQKDAAAVPVPNILQNVSMQQYHDMEIFTKQILDAVELGASLNLPMEKSPYRHASDGHSHRQGHRHSEGRTHRHSHHHHRHKHSAWCQRSYHHVVPTLENWIHSLAEARDKAPSAVRADSEHSKMVAHFQKLFDVPTEGGVYTRMNELYSRVGEMQNVLHSLKDILGLDEDASASSIVMATAHLCEL</sequence>
<name>A0A914BMG2_PATMI</name>
<evidence type="ECO:0000256" key="6">
    <source>
        <dbReference type="ARBA" id="ARBA00023054"/>
    </source>
</evidence>
<protein>
    <recommendedName>
        <fullName evidence="3">Centrosomal protein of 70 kDa</fullName>
    </recommendedName>
</protein>
<dbReference type="InterPro" id="IPR037692">
    <property type="entry name" value="CEP70"/>
</dbReference>
<evidence type="ECO:0000256" key="8">
    <source>
        <dbReference type="ARBA" id="ARBA00025273"/>
    </source>
</evidence>
<dbReference type="RefSeq" id="XP_038076662.1">
    <property type="nucleotide sequence ID" value="XM_038220734.1"/>
</dbReference>
<keyword evidence="6" id="KW-0175">Coiled coil</keyword>
<dbReference type="GeneID" id="119744669"/>
<dbReference type="AlphaFoldDB" id="A0A914BMG2"/>
<keyword evidence="5" id="KW-0802">TPR repeat</keyword>
<comment type="subunit">
    <text evidence="2">Directly interacts with tubulin-gamma; this interaction determines centrosomal localization.</text>
</comment>
<evidence type="ECO:0000256" key="3">
    <source>
        <dbReference type="ARBA" id="ARBA00018408"/>
    </source>
</evidence>
<keyword evidence="7" id="KW-0206">Cytoskeleton</keyword>
<evidence type="ECO:0000256" key="2">
    <source>
        <dbReference type="ARBA" id="ARBA00011832"/>
    </source>
</evidence>
<dbReference type="GO" id="GO:0060271">
    <property type="term" value="P:cilium assembly"/>
    <property type="evidence" value="ECO:0007669"/>
    <property type="project" value="InterPro"/>
</dbReference>
<comment type="subcellular location">
    <subcellularLocation>
        <location evidence="1">Cytoplasm</location>
        <location evidence="1">Cytoskeleton</location>
        <location evidence="1">Microtubule organizing center</location>
        <location evidence="1">Centrosome</location>
    </subcellularLocation>
</comment>
<accession>A0A914BMG2</accession>
<keyword evidence="11" id="KW-1185">Reference proteome</keyword>
<evidence type="ECO:0000256" key="9">
    <source>
        <dbReference type="SAM" id="MobiDB-lite"/>
    </source>
</evidence>
<evidence type="ECO:0000256" key="7">
    <source>
        <dbReference type="ARBA" id="ARBA00023212"/>
    </source>
</evidence>
<comment type="function">
    <text evidence="8">Plays a role in the organization of both preexisting and nascent microtubules in interphase cells. During mitosis, required for the organization and orientation of the mitotic spindle.</text>
</comment>